<evidence type="ECO:0000256" key="1">
    <source>
        <dbReference type="ARBA" id="ARBA00001946"/>
    </source>
</evidence>
<keyword evidence="11" id="KW-0067">ATP-binding</keyword>
<protein>
    <recommendedName>
        <fullName evidence="4">6-phosphofructokinase</fullName>
        <ecNumber evidence="4">2.7.1.11</ecNumber>
    </recommendedName>
</protein>
<evidence type="ECO:0000256" key="6">
    <source>
        <dbReference type="ARBA" id="ARBA00022533"/>
    </source>
</evidence>
<dbReference type="GO" id="GO:0016208">
    <property type="term" value="F:AMP binding"/>
    <property type="evidence" value="ECO:0007669"/>
    <property type="project" value="TreeGrafter"/>
</dbReference>
<keyword evidence="5" id="KW-0963">Cytoplasm</keyword>
<feature type="domain" description="Phosphofructokinase" evidence="16">
    <location>
        <begin position="9"/>
        <end position="313"/>
    </location>
</feature>
<keyword evidence="6" id="KW-0021">Allosteric enzyme</keyword>
<dbReference type="GO" id="GO:0061621">
    <property type="term" value="P:canonical glycolysis"/>
    <property type="evidence" value="ECO:0007669"/>
    <property type="project" value="TreeGrafter"/>
</dbReference>
<evidence type="ECO:0000256" key="7">
    <source>
        <dbReference type="ARBA" id="ARBA00022679"/>
    </source>
</evidence>
<dbReference type="PIRSF" id="PIRSF000533">
    <property type="entry name" value="ATP_PFK_euk"/>
    <property type="match status" value="1"/>
</dbReference>
<dbReference type="NCBIfam" id="TIGR02478">
    <property type="entry name" value="6PF1K_euk"/>
    <property type="match status" value="1"/>
</dbReference>
<feature type="domain" description="Phosphofructokinase" evidence="16">
    <location>
        <begin position="394"/>
        <end position="679"/>
    </location>
</feature>
<dbReference type="InterPro" id="IPR015912">
    <property type="entry name" value="Phosphofructokinase_CS"/>
</dbReference>
<dbReference type="Proteomes" id="UP000021816">
    <property type="component" value="Unassembled WGS sequence"/>
</dbReference>
<comment type="similarity">
    <text evidence="14">Belongs to the phosphofructokinase type A (PFKA) family.</text>
</comment>
<comment type="cofactor">
    <cofactor evidence="1">
        <name>Mg(2+)</name>
        <dbReference type="ChEBI" id="CHEBI:18420"/>
    </cofactor>
</comment>
<organism evidence="17 18">
    <name type="scientific">Candidatus Accumulibacter appositus</name>
    <dbReference type="NCBI Taxonomy" id="1454003"/>
    <lineage>
        <taxon>Bacteria</taxon>
        <taxon>Pseudomonadati</taxon>
        <taxon>Pseudomonadota</taxon>
        <taxon>Betaproteobacteria</taxon>
        <taxon>Candidatus Accumulibacter</taxon>
    </lineage>
</organism>
<evidence type="ECO:0000256" key="12">
    <source>
        <dbReference type="ARBA" id="ARBA00022842"/>
    </source>
</evidence>
<dbReference type="FunFam" id="3.40.50.460:FF:000007">
    <property type="entry name" value="ATP-dependent 6-phosphofructokinase"/>
    <property type="match status" value="1"/>
</dbReference>
<dbReference type="GO" id="GO:0030388">
    <property type="term" value="P:fructose 1,6-bisphosphate metabolic process"/>
    <property type="evidence" value="ECO:0007669"/>
    <property type="project" value="TreeGrafter"/>
</dbReference>
<dbReference type="PATRIC" id="fig|1454003.3.peg.3843"/>
<keyword evidence="13" id="KW-0324">Glycolysis</keyword>
<comment type="subcellular location">
    <subcellularLocation>
        <location evidence="2">Cytoplasm</location>
    </subcellularLocation>
</comment>
<evidence type="ECO:0000256" key="15">
    <source>
        <dbReference type="ARBA" id="ARBA00048070"/>
    </source>
</evidence>
<keyword evidence="10 17" id="KW-0418">Kinase</keyword>
<dbReference type="STRING" id="1454003.AW10_03783"/>
<evidence type="ECO:0000256" key="11">
    <source>
        <dbReference type="ARBA" id="ARBA00022840"/>
    </source>
</evidence>
<accession>A0A011NQ49</accession>
<dbReference type="GO" id="GO:0042802">
    <property type="term" value="F:identical protein binding"/>
    <property type="evidence" value="ECO:0007669"/>
    <property type="project" value="TreeGrafter"/>
</dbReference>
<dbReference type="InterPro" id="IPR035966">
    <property type="entry name" value="PKF_sf"/>
</dbReference>
<keyword evidence="7 17" id="KW-0808">Transferase</keyword>
<dbReference type="GO" id="GO:0046872">
    <property type="term" value="F:metal ion binding"/>
    <property type="evidence" value="ECO:0007669"/>
    <property type="project" value="UniProtKB-KW"/>
</dbReference>
<evidence type="ECO:0000256" key="2">
    <source>
        <dbReference type="ARBA" id="ARBA00004496"/>
    </source>
</evidence>
<dbReference type="Pfam" id="PF00365">
    <property type="entry name" value="PFK"/>
    <property type="match status" value="2"/>
</dbReference>
<dbReference type="InterPro" id="IPR009161">
    <property type="entry name" value="6-Pfructokinase_euk"/>
</dbReference>
<dbReference type="GO" id="GO:0006002">
    <property type="term" value="P:fructose 6-phosphate metabolic process"/>
    <property type="evidence" value="ECO:0007669"/>
    <property type="project" value="InterPro"/>
</dbReference>
<dbReference type="UniPathway" id="UPA00109">
    <property type="reaction ID" value="UER00182"/>
</dbReference>
<dbReference type="Gene3D" id="3.40.50.460">
    <property type="entry name" value="Phosphofructokinase domain"/>
    <property type="match status" value="2"/>
</dbReference>
<evidence type="ECO:0000256" key="13">
    <source>
        <dbReference type="ARBA" id="ARBA00023152"/>
    </source>
</evidence>
<evidence type="ECO:0000313" key="18">
    <source>
        <dbReference type="Proteomes" id="UP000021816"/>
    </source>
</evidence>
<dbReference type="PROSITE" id="PS00433">
    <property type="entry name" value="PHOSPHOFRUCTOKINASE"/>
    <property type="match status" value="2"/>
</dbReference>
<evidence type="ECO:0000256" key="8">
    <source>
        <dbReference type="ARBA" id="ARBA00022723"/>
    </source>
</evidence>
<keyword evidence="12" id="KW-0460">Magnesium</keyword>
<evidence type="ECO:0000256" key="14">
    <source>
        <dbReference type="ARBA" id="ARBA00038478"/>
    </source>
</evidence>
<evidence type="ECO:0000256" key="5">
    <source>
        <dbReference type="ARBA" id="ARBA00022490"/>
    </source>
</evidence>
<dbReference type="Gene3D" id="3.40.50.450">
    <property type="match status" value="2"/>
</dbReference>
<gene>
    <name evidence="17" type="primary">pfkA</name>
    <name evidence="17" type="ORF">AW10_03783</name>
</gene>
<dbReference type="SUPFAM" id="SSF53784">
    <property type="entry name" value="Phosphofructokinase"/>
    <property type="match status" value="2"/>
</dbReference>
<keyword evidence="9" id="KW-0547">Nucleotide-binding</keyword>
<dbReference type="GO" id="GO:0003872">
    <property type="term" value="F:6-phosphofructokinase activity"/>
    <property type="evidence" value="ECO:0007669"/>
    <property type="project" value="UniProtKB-EC"/>
</dbReference>
<dbReference type="GO" id="GO:0005945">
    <property type="term" value="C:6-phosphofructokinase complex"/>
    <property type="evidence" value="ECO:0007669"/>
    <property type="project" value="TreeGrafter"/>
</dbReference>
<evidence type="ECO:0000256" key="10">
    <source>
        <dbReference type="ARBA" id="ARBA00022777"/>
    </source>
</evidence>
<dbReference type="InterPro" id="IPR022953">
    <property type="entry name" value="ATP_PFK"/>
</dbReference>
<dbReference type="GO" id="GO:0070095">
    <property type="term" value="F:fructose-6-phosphate binding"/>
    <property type="evidence" value="ECO:0007669"/>
    <property type="project" value="TreeGrafter"/>
</dbReference>
<reference evidence="17 18" key="1">
    <citation type="submission" date="2014-02" db="EMBL/GenBank/DDBJ databases">
        <title>Expanding our view of genomic diversity in Candidatus Accumulibacter clades.</title>
        <authorList>
            <person name="Skennerton C.T."/>
            <person name="Barr J.J."/>
            <person name="Slater F.R."/>
            <person name="Bond P.L."/>
            <person name="Tyson G.W."/>
        </authorList>
    </citation>
    <scope>NUCLEOTIDE SEQUENCE [LARGE SCALE GENOMIC DNA]</scope>
    <source>
        <strain evidence="18">BA-92</strain>
    </source>
</reference>
<dbReference type="EC" id="2.7.1.11" evidence="4"/>
<dbReference type="InterPro" id="IPR000023">
    <property type="entry name" value="Phosphofructokinase_dom"/>
</dbReference>
<dbReference type="GO" id="GO:0005524">
    <property type="term" value="F:ATP binding"/>
    <property type="evidence" value="ECO:0007669"/>
    <property type="project" value="UniProtKB-KW"/>
</dbReference>
<keyword evidence="8" id="KW-0479">Metal-binding</keyword>
<comment type="caution">
    <text evidence="17">The sequence shown here is derived from an EMBL/GenBank/DDBJ whole genome shotgun (WGS) entry which is preliminary data.</text>
</comment>
<evidence type="ECO:0000313" key="17">
    <source>
        <dbReference type="EMBL" id="EXI77431.1"/>
    </source>
</evidence>
<evidence type="ECO:0000256" key="3">
    <source>
        <dbReference type="ARBA" id="ARBA00004679"/>
    </source>
</evidence>
<dbReference type="EMBL" id="JEMX01000098">
    <property type="protein sequence ID" value="EXI77431.1"/>
    <property type="molecule type" value="Genomic_DNA"/>
</dbReference>
<comment type="pathway">
    <text evidence="3">Carbohydrate degradation; glycolysis; D-glyceraldehyde 3-phosphate and glycerone phosphate from D-glucose: step 3/4.</text>
</comment>
<evidence type="ECO:0000256" key="4">
    <source>
        <dbReference type="ARBA" id="ARBA00012055"/>
    </source>
</evidence>
<dbReference type="GO" id="GO:0048029">
    <property type="term" value="F:monosaccharide binding"/>
    <property type="evidence" value="ECO:0007669"/>
    <property type="project" value="TreeGrafter"/>
</dbReference>
<evidence type="ECO:0000256" key="9">
    <source>
        <dbReference type="ARBA" id="ARBA00022741"/>
    </source>
</evidence>
<dbReference type="PANTHER" id="PTHR13697:SF4">
    <property type="entry name" value="ATP-DEPENDENT 6-PHOSPHOFRUCTOKINASE"/>
    <property type="match status" value="1"/>
</dbReference>
<dbReference type="AlphaFoldDB" id="A0A011NQ49"/>
<name>A0A011NQ49_9PROT</name>
<dbReference type="PRINTS" id="PR00476">
    <property type="entry name" value="PHFRCTKINASE"/>
</dbReference>
<proteinExistence type="inferred from homology"/>
<evidence type="ECO:0000259" key="16">
    <source>
        <dbReference type="Pfam" id="PF00365"/>
    </source>
</evidence>
<dbReference type="FunFam" id="3.40.50.460:FF:000008">
    <property type="entry name" value="ATP-dependent 6-phosphofructokinase"/>
    <property type="match status" value="1"/>
</dbReference>
<dbReference type="PANTHER" id="PTHR13697">
    <property type="entry name" value="PHOSPHOFRUCTOKINASE"/>
    <property type="match status" value="1"/>
</dbReference>
<sequence length="752" mass="81565">MVSNLSTSIGVLTSGGDAQGMNAAVRAVVRSALNRGVGVHAILEGYQGMVDGGERIRSLSWDDVGSILHRGGTIIGTARCPAFREREGRLTAARNLLQHGIDRLVVIGGDGSLTGANLFRQEWPSLLVELLGRGDIDQLTAQRHPALMITGLVGSIDNDMVGTDMTIGADSALHRIVEAIDAITSTAASHQRTFVVEVMGRHCGYLALMSAIAGGADYVLIPESAPPEDWQQEMCERLRSGRAAGRRDSIVVVAEGACDKEGTAISSDQVRQVLQDRLGEDTRVTILGHVQRGGRPSAFDRCMSTLVGHAAVEELLSATVDSEPQMVGMRYNRVRHAPLMQCVEQTHAVARRIAEHDYEKAMELRGSSFTEMFQTFKAMSGAPPSVTKPARPRRVAVVLGGGLAPGMNTAARAAVRLGLDRGHIMLGVRGSFEGLLAGRIEELSWGDVEGWAAMGGAELGTTRQAPTVEQLYAVARVLETHCIDGLLIIGGWLAYRVAHNLYSERERYPAFKIPIICLPASIDNNLPGSELSIGADTALNAIVEALDRIKQSAMAARRCFVVEVMGRYCGYLALMSGLGSGAERIYLPEEGVSLKDLQADVERMIEGFKGGRRFYLTIRNERANLQYTTDFMCRLFEEEGHGLFDVRQAILGHVQQGGNPSPFDRVLATRLSAHCIDFLTRELDRGSATAAYIGLVEGKVMISPIKGMHDVVDLQHRRPTEQWWLDLRPVMEAVARPRAQAQSAAPGRFCAE</sequence>
<comment type="catalytic activity">
    <reaction evidence="15">
        <text>beta-D-fructose 6-phosphate + ATP = beta-D-fructose 1,6-bisphosphate + ADP + H(+)</text>
        <dbReference type="Rhea" id="RHEA:16109"/>
        <dbReference type="ChEBI" id="CHEBI:15378"/>
        <dbReference type="ChEBI" id="CHEBI:30616"/>
        <dbReference type="ChEBI" id="CHEBI:32966"/>
        <dbReference type="ChEBI" id="CHEBI:57634"/>
        <dbReference type="ChEBI" id="CHEBI:456216"/>
        <dbReference type="EC" id="2.7.1.11"/>
    </reaction>
</comment>